<reference evidence="5 6" key="1">
    <citation type="submission" date="2019-08" db="EMBL/GenBank/DDBJ databases">
        <title>Deep-cultivation of Planctomycetes and their phenomic and genomic characterization uncovers novel biology.</title>
        <authorList>
            <person name="Wiegand S."/>
            <person name="Jogler M."/>
            <person name="Boedeker C."/>
            <person name="Pinto D."/>
            <person name="Vollmers J."/>
            <person name="Rivas-Marin E."/>
            <person name="Kohn T."/>
            <person name="Peeters S.H."/>
            <person name="Heuer A."/>
            <person name="Rast P."/>
            <person name="Oberbeckmann S."/>
            <person name="Bunk B."/>
            <person name="Jeske O."/>
            <person name="Meyerdierks A."/>
            <person name="Storesund J.E."/>
            <person name="Kallscheuer N."/>
            <person name="Luecker S."/>
            <person name="Lage O.M."/>
            <person name="Pohl T."/>
            <person name="Merkel B.J."/>
            <person name="Hornburger P."/>
            <person name="Mueller R.-W."/>
            <person name="Bruemmer F."/>
            <person name="Labrenz M."/>
            <person name="Spormann A.M."/>
            <person name="Op den Camp H."/>
            <person name="Overmann J."/>
            <person name="Amann R."/>
            <person name="Jetten M.S.M."/>
            <person name="Mascher T."/>
            <person name="Medema M.H."/>
            <person name="Devos D.P."/>
            <person name="Kaster A.-K."/>
            <person name="Ovreas L."/>
            <person name="Rohde M."/>
            <person name="Galperin M.Y."/>
            <person name="Jogler C."/>
        </authorList>
    </citation>
    <scope>NUCLEOTIDE SEQUENCE [LARGE SCALE GENOMIC DNA]</scope>
    <source>
        <strain evidence="5 6">Pr1d</strain>
    </source>
</reference>
<dbReference type="PANTHER" id="PTHR43085">
    <property type="entry name" value="HEXOKINASE FAMILY MEMBER"/>
    <property type="match status" value="1"/>
</dbReference>
<dbReference type="SUPFAM" id="SSF53613">
    <property type="entry name" value="Ribokinase-like"/>
    <property type="match status" value="1"/>
</dbReference>
<dbReference type="Proteomes" id="UP000323917">
    <property type="component" value="Chromosome"/>
</dbReference>
<dbReference type="Gene3D" id="3.40.1190.20">
    <property type="match status" value="1"/>
</dbReference>
<dbReference type="AlphaFoldDB" id="A0A5B9Q384"/>
<dbReference type="GO" id="GO:0008673">
    <property type="term" value="F:2-dehydro-3-deoxygluconokinase activity"/>
    <property type="evidence" value="ECO:0007669"/>
    <property type="project" value="UniProtKB-EC"/>
</dbReference>
<dbReference type="Pfam" id="PF00294">
    <property type="entry name" value="PfkB"/>
    <property type="match status" value="1"/>
</dbReference>
<feature type="domain" description="Carbohydrate kinase PfkB" evidence="4">
    <location>
        <begin position="43"/>
        <end position="347"/>
    </location>
</feature>
<keyword evidence="6" id="KW-1185">Reference proteome</keyword>
<evidence type="ECO:0000313" key="6">
    <source>
        <dbReference type="Proteomes" id="UP000323917"/>
    </source>
</evidence>
<dbReference type="PROSITE" id="PS00584">
    <property type="entry name" value="PFKB_KINASES_2"/>
    <property type="match status" value="1"/>
</dbReference>
<dbReference type="PANTHER" id="PTHR43085:SF57">
    <property type="entry name" value="CARBOHYDRATE KINASE PFKB DOMAIN-CONTAINING PROTEIN"/>
    <property type="match status" value="1"/>
</dbReference>
<accession>A0A5B9Q384</accession>
<dbReference type="KEGG" id="bgok:Pr1d_07170"/>
<evidence type="ECO:0000256" key="3">
    <source>
        <dbReference type="ARBA" id="ARBA00022777"/>
    </source>
</evidence>
<keyword evidence="2 5" id="KW-0808">Transferase</keyword>
<gene>
    <name evidence="5" type="primary">kdgK_1</name>
    <name evidence="5" type="ORF">Pr1d_07170</name>
</gene>
<dbReference type="InterPro" id="IPR011611">
    <property type="entry name" value="PfkB_dom"/>
</dbReference>
<organism evidence="5 6">
    <name type="scientific">Bythopirellula goksoeyrii</name>
    <dbReference type="NCBI Taxonomy" id="1400387"/>
    <lineage>
        <taxon>Bacteria</taxon>
        <taxon>Pseudomonadati</taxon>
        <taxon>Planctomycetota</taxon>
        <taxon>Planctomycetia</taxon>
        <taxon>Pirellulales</taxon>
        <taxon>Lacipirellulaceae</taxon>
        <taxon>Bythopirellula</taxon>
    </lineage>
</organism>
<dbReference type="OrthoDB" id="236271at2"/>
<proteinExistence type="inferred from homology"/>
<dbReference type="InterPro" id="IPR002173">
    <property type="entry name" value="Carboh/pur_kinase_PfkB_CS"/>
</dbReference>
<name>A0A5B9Q384_9BACT</name>
<evidence type="ECO:0000259" key="4">
    <source>
        <dbReference type="Pfam" id="PF00294"/>
    </source>
</evidence>
<sequence length="405" mass="43295">MKASETNAPEVVVAGHVCLDIIPSFLQDTSVASSQIEPGKLKVMGPAACVTGGCVANTGLTLHQLGVRTSLMGKIGDDPFGDQILGIVKKADASLAESMIVAPGEHSSYSIVISPPGVDRSFLHFPGANDTFSAGDVPLEQLNQCKLFHFGYPPLMKCFWNDGGSAMAGLLRSVKEKGAMTSLDMAMPDPTAPAGKIDWKPWLEQVLPHVDLFMPSLDEILFMLDPKQYTNKTPGEVFDSDLLSKTADQLISLGAGIVVLKLGTHGLYLKSSSAVDRISRGFYPGKNSLEAWVGRELYTPCFEVPVVSTNGAGDRTIAGFLAAVVQDASPTEALQMAVGVGATSVAASDFSEADFSWESIKRRVDAGWNHQPVENAVREDFRSDESGCWRGKQDKATVRKLTTAT</sequence>
<dbReference type="EC" id="2.7.1.45" evidence="5"/>
<evidence type="ECO:0000256" key="2">
    <source>
        <dbReference type="ARBA" id="ARBA00022679"/>
    </source>
</evidence>
<dbReference type="EMBL" id="CP042913">
    <property type="protein sequence ID" value="QEG33454.1"/>
    <property type="molecule type" value="Genomic_DNA"/>
</dbReference>
<comment type="similarity">
    <text evidence="1">Belongs to the carbohydrate kinase PfkB family.</text>
</comment>
<keyword evidence="3 5" id="KW-0418">Kinase</keyword>
<dbReference type="InterPro" id="IPR029056">
    <property type="entry name" value="Ribokinase-like"/>
</dbReference>
<evidence type="ECO:0000256" key="1">
    <source>
        <dbReference type="ARBA" id="ARBA00010688"/>
    </source>
</evidence>
<dbReference type="InterPro" id="IPR050306">
    <property type="entry name" value="PfkB_Carbo_kinase"/>
</dbReference>
<dbReference type="RefSeq" id="WP_148072220.1">
    <property type="nucleotide sequence ID" value="NZ_CP042913.1"/>
</dbReference>
<protein>
    <submittedName>
        <fullName evidence="5">2-dehydro-3-deoxygluconokinase</fullName>
        <ecNumber evidence="5">2.7.1.45</ecNumber>
    </submittedName>
</protein>
<evidence type="ECO:0000313" key="5">
    <source>
        <dbReference type="EMBL" id="QEG33454.1"/>
    </source>
</evidence>